<evidence type="ECO:0000313" key="3">
    <source>
        <dbReference type="Proteomes" id="UP000095662"/>
    </source>
</evidence>
<gene>
    <name evidence="2" type="ORF">ERS852540_01061</name>
</gene>
<reference evidence="2 3" key="1">
    <citation type="submission" date="2015-09" db="EMBL/GenBank/DDBJ databases">
        <authorList>
            <consortium name="Pathogen Informatics"/>
        </authorList>
    </citation>
    <scope>NUCLEOTIDE SEQUENCE [LARGE SCALE GENOMIC DNA]</scope>
    <source>
        <strain evidence="2 3">2789STDY5834928</strain>
    </source>
</reference>
<accession>A0A174ZHE2</accession>
<protein>
    <recommendedName>
        <fullName evidence="1">DUF6966 domain-containing protein</fullName>
    </recommendedName>
</protein>
<dbReference type="EMBL" id="CZBY01000007">
    <property type="protein sequence ID" value="CUQ85257.1"/>
    <property type="molecule type" value="Genomic_DNA"/>
</dbReference>
<evidence type="ECO:0000259" key="1">
    <source>
        <dbReference type="Pfam" id="PF22294"/>
    </source>
</evidence>
<dbReference type="Proteomes" id="UP000095662">
    <property type="component" value="Unassembled WGS sequence"/>
</dbReference>
<dbReference type="AlphaFoldDB" id="A0A174ZHE2"/>
<name>A0A174ZHE2_9FIRM</name>
<proteinExistence type="predicted"/>
<evidence type="ECO:0000313" key="2">
    <source>
        <dbReference type="EMBL" id="CUQ85257.1"/>
    </source>
</evidence>
<dbReference type="STRING" id="39492.ERS852540_01061"/>
<dbReference type="InterPro" id="IPR054239">
    <property type="entry name" value="DUF6966"/>
</dbReference>
<dbReference type="Pfam" id="PF22294">
    <property type="entry name" value="DUF6966"/>
    <property type="match status" value="1"/>
</dbReference>
<feature type="domain" description="DUF6966" evidence="1">
    <location>
        <begin position="22"/>
        <end position="70"/>
    </location>
</feature>
<sequence length="141" mass="16713">MKQTDIYTQALICLRSILQADHPEFKNWIDWLERDIQDWTQRREVAHHLRAYGGMGSFNDLPSMCGNHDYIFDFLKSVCYAFGHLYGKREGISPEVLMKECLHDVEQEAYYPHKALNRAIVQHLMQGDLQENWDRLQEDLL</sequence>
<dbReference type="OrthoDB" id="1449298at2"/>
<organism evidence="2 3">
    <name type="scientific">[Eubacterium] siraeum</name>
    <dbReference type="NCBI Taxonomy" id="39492"/>
    <lineage>
        <taxon>Bacteria</taxon>
        <taxon>Bacillati</taxon>
        <taxon>Bacillota</taxon>
        <taxon>Clostridia</taxon>
        <taxon>Eubacteriales</taxon>
        <taxon>Oscillospiraceae</taxon>
        <taxon>Oscillospiraceae incertae sedis</taxon>
    </lineage>
</organism>